<reference evidence="2" key="1">
    <citation type="submission" date="2022-10" db="EMBL/GenBank/DDBJ databases">
        <title>Genome assembly of Pristionchus species.</title>
        <authorList>
            <person name="Yoshida K."/>
            <person name="Sommer R.J."/>
        </authorList>
    </citation>
    <scope>NUCLEOTIDE SEQUENCE [LARGE SCALE GENOMIC DNA]</scope>
    <source>
        <strain evidence="2">RS5460</strain>
    </source>
</reference>
<dbReference type="SUPFAM" id="SSF57850">
    <property type="entry name" value="RING/U-box"/>
    <property type="match status" value="1"/>
</dbReference>
<accession>A0AAN5CRW6</accession>
<dbReference type="Proteomes" id="UP001328107">
    <property type="component" value="Unassembled WGS sequence"/>
</dbReference>
<organism evidence="1 2">
    <name type="scientific">Pristionchus mayeri</name>
    <dbReference type="NCBI Taxonomy" id="1317129"/>
    <lineage>
        <taxon>Eukaryota</taxon>
        <taxon>Metazoa</taxon>
        <taxon>Ecdysozoa</taxon>
        <taxon>Nematoda</taxon>
        <taxon>Chromadorea</taxon>
        <taxon>Rhabditida</taxon>
        <taxon>Rhabditina</taxon>
        <taxon>Diplogasteromorpha</taxon>
        <taxon>Diplogasteroidea</taxon>
        <taxon>Neodiplogasteridae</taxon>
        <taxon>Pristionchus</taxon>
    </lineage>
</organism>
<evidence type="ECO:0008006" key="3">
    <source>
        <dbReference type="Google" id="ProtNLM"/>
    </source>
</evidence>
<dbReference type="AlphaFoldDB" id="A0AAN5CRW6"/>
<name>A0AAN5CRW6_9BILA</name>
<comment type="caution">
    <text evidence="1">The sequence shown here is derived from an EMBL/GenBank/DDBJ whole genome shotgun (WGS) entry which is preliminary data.</text>
</comment>
<evidence type="ECO:0000313" key="1">
    <source>
        <dbReference type="EMBL" id="GMR49641.1"/>
    </source>
</evidence>
<dbReference type="InterPro" id="IPR013083">
    <property type="entry name" value="Znf_RING/FYVE/PHD"/>
</dbReference>
<protein>
    <recommendedName>
        <fullName evidence="3">RING-type domain-containing protein</fullName>
    </recommendedName>
</protein>
<dbReference type="EMBL" id="BTRK01000004">
    <property type="protein sequence ID" value="GMR49641.1"/>
    <property type="molecule type" value="Genomic_DNA"/>
</dbReference>
<dbReference type="Gene3D" id="3.30.40.10">
    <property type="entry name" value="Zinc/RING finger domain, C3HC4 (zinc finger)"/>
    <property type="match status" value="1"/>
</dbReference>
<proteinExistence type="predicted"/>
<evidence type="ECO:0000313" key="2">
    <source>
        <dbReference type="Proteomes" id="UP001328107"/>
    </source>
</evidence>
<sequence>MFTIPVQLSPRMLYGAPDDLAPTPNKECLKSLGLGLPSTTIGGANQKATSPRSPTAVLSPLTRVMQTHKSLFALSPVVFPVYVSKKRAGREQNEPVPTIISRKILSYRQPCSLCGCAVDVHAPIVLLPCAHIVHAGCHDEMVLNYRVCMWCEKTIVRSPTSGRILRRKRTPLERLMYAFCCMWSWR</sequence>
<keyword evidence="2" id="KW-1185">Reference proteome</keyword>
<gene>
    <name evidence="1" type="ORF">PMAYCL1PPCAC_19836</name>
</gene>